<dbReference type="RefSeq" id="XP_015652502.1">
    <property type="nucleotide sequence ID" value="XM_015808789.1"/>
</dbReference>
<feature type="compositionally biased region" description="Polar residues" evidence="1">
    <location>
        <begin position="64"/>
        <end position="76"/>
    </location>
</feature>
<organism evidence="3 4">
    <name type="scientific">Leptomonas pyrrhocoris</name>
    <name type="common">Firebug parasite</name>
    <dbReference type="NCBI Taxonomy" id="157538"/>
    <lineage>
        <taxon>Eukaryota</taxon>
        <taxon>Discoba</taxon>
        <taxon>Euglenozoa</taxon>
        <taxon>Kinetoplastea</taxon>
        <taxon>Metakinetoplastina</taxon>
        <taxon>Trypanosomatida</taxon>
        <taxon>Trypanosomatidae</taxon>
        <taxon>Leishmaniinae</taxon>
        <taxon>Leptomonas</taxon>
    </lineage>
</organism>
<dbReference type="OMA" id="CTHAPEA"/>
<comment type="caution">
    <text evidence="3">The sequence shown here is derived from an EMBL/GenBank/DDBJ whole genome shotgun (WGS) entry which is preliminary data.</text>
</comment>
<feature type="region of interest" description="Disordered" evidence="1">
    <location>
        <begin position="63"/>
        <end position="87"/>
    </location>
</feature>
<gene>
    <name evidence="3" type="ORF">ABB37_09366</name>
</gene>
<accession>A0A0M9FQQ6</accession>
<dbReference type="GeneID" id="26909649"/>
<dbReference type="Proteomes" id="UP000037923">
    <property type="component" value="Unassembled WGS sequence"/>
</dbReference>
<evidence type="ECO:0000313" key="3">
    <source>
        <dbReference type="EMBL" id="KPA74063.1"/>
    </source>
</evidence>
<feature type="transmembrane region" description="Helical" evidence="2">
    <location>
        <begin position="23"/>
        <end position="43"/>
    </location>
</feature>
<protein>
    <submittedName>
        <fullName evidence="3">Uncharacterized protein</fullName>
    </submittedName>
</protein>
<reference evidence="3 4" key="1">
    <citation type="submission" date="2015-07" db="EMBL/GenBank/DDBJ databases">
        <title>High-quality genome of monoxenous trypanosomatid Leptomonas pyrrhocoris.</title>
        <authorList>
            <person name="Flegontov P."/>
            <person name="Butenko A."/>
            <person name="Firsov S."/>
            <person name="Vlcek C."/>
            <person name="Logacheva M.D."/>
            <person name="Field M."/>
            <person name="Filatov D."/>
            <person name="Flegontova O."/>
            <person name="Gerasimov E."/>
            <person name="Jackson A.P."/>
            <person name="Kelly S."/>
            <person name="Opperdoes F."/>
            <person name="O'Reilly A."/>
            <person name="Votypka J."/>
            <person name="Yurchenko V."/>
            <person name="Lukes J."/>
        </authorList>
    </citation>
    <scope>NUCLEOTIDE SEQUENCE [LARGE SCALE GENOMIC DNA]</scope>
    <source>
        <strain evidence="3">H10</strain>
    </source>
</reference>
<name>A0A0M9FQQ6_LEPPY</name>
<proteinExistence type="predicted"/>
<dbReference type="EMBL" id="LGTL01000031">
    <property type="protein sequence ID" value="KPA74063.1"/>
    <property type="molecule type" value="Genomic_DNA"/>
</dbReference>
<dbReference type="OrthoDB" id="264147at2759"/>
<keyword evidence="2" id="KW-0812">Transmembrane</keyword>
<evidence type="ECO:0000313" key="4">
    <source>
        <dbReference type="Proteomes" id="UP000037923"/>
    </source>
</evidence>
<keyword evidence="2" id="KW-1133">Transmembrane helix</keyword>
<evidence type="ECO:0000256" key="1">
    <source>
        <dbReference type="SAM" id="MobiDB-lite"/>
    </source>
</evidence>
<sequence length="87" mass="9859">MSSTRSLHVYEGEPYWSVCLREYVIPTFVFVLLVYYLVFCVLLPMRRINRPTRQPIEEVLAATADSSVTDSGSNAEEASPTEGKKDK</sequence>
<keyword evidence="4" id="KW-1185">Reference proteome</keyword>
<keyword evidence="2" id="KW-0472">Membrane</keyword>
<dbReference type="AlphaFoldDB" id="A0A0M9FQQ6"/>
<evidence type="ECO:0000256" key="2">
    <source>
        <dbReference type="SAM" id="Phobius"/>
    </source>
</evidence>
<dbReference type="VEuPathDB" id="TriTrypDB:LpyrH10_31_0200"/>